<dbReference type="PRINTS" id="PR00118">
    <property type="entry name" value="BLACTAMASEA"/>
</dbReference>
<dbReference type="Gene3D" id="3.40.710.10">
    <property type="entry name" value="DD-peptidase/beta-lactamase superfamily"/>
    <property type="match status" value="1"/>
</dbReference>
<accession>A0A6N3FMJ2</accession>
<evidence type="ECO:0000259" key="5">
    <source>
        <dbReference type="Pfam" id="PF13354"/>
    </source>
</evidence>
<sequence length="300" mass="33357">MKKRIRTIWAGVLCLCPVLALQAGWGDLQEQLRRMVADKKAQVGIAVIVDGRDTLTVNNDVRYPMMSVFKFHQALAVADACGQRGVSFDTLVHIRPDDLRPDTYSPLRDKYPEGNLSLSVGELLKYTLHLSDNNACDILFRVFGGPAATDEYLRSMGLRDFAIEATEDDMHRNLADCYRNWTTPLEAVRLLEWLVSGKAAKGAYRDFIEQTMISCQTGRDRLPAPLVGTKAVIGHKTGTGDRNGKGQIIGTNDIGFVFLPDGRRYSIAVLVRDSEESEQATARIIADVSEAVYRYVSGER</sequence>
<comment type="similarity">
    <text evidence="2">Belongs to the class-A beta-lactamase family.</text>
</comment>
<reference evidence="6" key="1">
    <citation type="submission" date="2019-11" db="EMBL/GenBank/DDBJ databases">
        <authorList>
            <person name="Feng L."/>
        </authorList>
    </citation>
    <scope>NUCLEOTIDE SEQUENCE</scope>
    <source>
        <strain evidence="6">PclaraLFYP37</strain>
    </source>
</reference>
<dbReference type="EC" id="3.5.2.6" evidence="3"/>
<dbReference type="PANTHER" id="PTHR35333">
    <property type="entry name" value="BETA-LACTAMASE"/>
    <property type="match status" value="1"/>
</dbReference>
<name>A0A6N3FMJ2_9BACT</name>
<dbReference type="RefSeq" id="WP_412442355.1">
    <property type="nucleotide sequence ID" value="NZ_CACRUT010000023.1"/>
</dbReference>
<dbReference type="InterPro" id="IPR045155">
    <property type="entry name" value="Beta-lactam_cat"/>
</dbReference>
<dbReference type="EMBL" id="CACRUT010000023">
    <property type="protein sequence ID" value="VYU53281.1"/>
    <property type="molecule type" value="Genomic_DNA"/>
</dbReference>
<dbReference type="AlphaFoldDB" id="A0A6N3FMJ2"/>
<comment type="catalytic activity">
    <reaction evidence="1">
        <text>a beta-lactam + H2O = a substituted beta-amino acid</text>
        <dbReference type="Rhea" id="RHEA:20401"/>
        <dbReference type="ChEBI" id="CHEBI:15377"/>
        <dbReference type="ChEBI" id="CHEBI:35627"/>
        <dbReference type="ChEBI" id="CHEBI:140347"/>
        <dbReference type="EC" id="3.5.2.6"/>
    </reaction>
</comment>
<evidence type="ECO:0000256" key="1">
    <source>
        <dbReference type="ARBA" id="ARBA00001526"/>
    </source>
</evidence>
<dbReference type="GO" id="GO:0008800">
    <property type="term" value="F:beta-lactamase activity"/>
    <property type="evidence" value="ECO:0007669"/>
    <property type="project" value="UniProtKB-EC"/>
</dbReference>
<evidence type="ECO:0000256" key="4">
    <source>
        <dbReference type="SAM" id="SignalP"/>
    </source>
</evidence>
<keyword evidence="6" id="KW-0378">Hydrolase</keyword>
<feature type="domain" description="Beta-lactamase class A catalytic" evidence="5">
    <location>
        <begin position="50"/>
        <end position="271"/>
    </location>
</feature>
<protein>
    <recommendedName>
        <fullName evidence="3">beta-lactamase</fullName>
        <ecNumber evidence="3">3.5.2.6</ecNumber>
    </recommendedName>
</protein>
<proteinExistence type="inferred from homology"/>
<evidence type="ECO:0000256" key="2">
    <source>
        <dbReference type="ARBA" id="ARBA00009009"/>
    </source>
</evidence>
<dbReference type="InterPro" id="IPR000871">
    <property type="entry name" value="Beta-lactam_class-A"/>
</dbReference>
<dbReference type="InterPro" id="IPR012338">
    <property type="entry name" value="Beta-lactam/transpept-like"/>
</dbReference>
<organism evidence="6">
    <name type="scientific">Paraprevotella clara</name>
    <dbReference type="NCBI Taxonomy" id="454154"/>
    <lineage>
        <taxon>Bacteria</taxon>
        <taxon>Pseudomonadati</taxon>
        <taxon>Bacteroidota</taxon>
        <taxon>Bacteroidia</taxon>
        <taxon>Bacteroidales</taxon>
        <taxon>Prevotellaceae</taxon>
        <taxon>Paraprevotella</taxon>
    </lineage>
</organism>
<dbReference type="GO" id="GO:0030655">
    <property type="term" value="P:beta-lactam antibiotic catabolic process"/>
    <property type="evidence" value="ECO:0007669"/>
    <property type="project" value="InterPro"/>
</dbReference>
<dbReference type="NCBIfam" id="NF033103">
    <property type="entry name" value="bla_class_A"/>
    <property type="match status" value="1"/>
</dbReference>
<dbReference type="PANTHER" id="PTHR35333:SF3">
    <property type="entry name" value="BETA-LACTAMASE-TYPE TRANSPEPTIDASE FOLD CONTAINING PROTEIN"/>
    <property type="match status" value="1"/>
</dbReference>
<dbReference type="GO" id="GO:0046677">
    <property type="term" value="P:response to antibiotic"/>
    <property type="evidence" value="ECO:0007669"/>
    <property type="project" value="InterPro"/>
</dbReference>
<dbReference type="SUPFAM" id="SSF56601">
    <property type="entry name" value="beta-lactamase/transpeptidase-like"/>
    <property type="match status" value="1"/>
</dbReference>
<evidence type="ECO:0000313" key="6">
    <source>
        <dbReference type="EMBL" id="VYU53281.1"/>
    </source>
</evidence>
<feature type="chain" id="PRO_5027057054" description="beta-lactamase" evidence="4">
    <location>
        <begin position="23"/>
        <end position="300"/>
    </location>
</feature>
<feature type="signal peptide" evidence="4">
    <location>
        <begin position="1"/>
        <end position="22"/>
    </location>
</feature>
<dbReference type="Pfam" id="PF13354">
    <property type="entry name" value="Beta-lactamase2"/>
    <property type="match status" value="1"/>
</dbReference>
<keyword evidence="4" id="KW-0732">Signal</keyword>
<evidence type="ECO:0000256" key="3">
    <source>
        <dbReference type="ARBA" id="ARBA00012865"/>
    </source>
</evidence>
<dbReference type="NCBIfam" id="NF012099">
    <property type="entry name" value="SubclassA2"/>
    <property type="match status" value="1"/>
</dbReference>
<gene>
    <name evidence="6" type="primary">per1</name>
    <name evidence="6" type="ORF">PCLFYP37_00128</name>
</gene>